<proteinExistence type="predicted"/>
<name>A0A8S5T1Q9_9CAUD</name>
<reference evidence="1" key="1">
    <citation type="journal article" date="2021" name="Proc. Natl. Acad. Sci. U.S.A.">
        <title>A Catalog of Tens of Thousands of Viruses from Human Metagenomes Reveals Hidden Associations with Chronic Diseases.</title>
        <authorList>
            <person name="Tisza M.J."/>
            <person name="Buck C.B."/>
        </authorList>
    </citation>
    <scope>NUCLEOTIDE SEQUENCE</scope>
    <source>
        <strain evidence="1">CtiJm4</strain>
    </source>
</reference>
<accession>A0A8S5T1Q9</accession>
<protein>
    <submittedName>
        <fullName evidence="1">Uncharacterized protein</fullName>
    </submittedName>
</protein>
<evidence type="ECO:0000313" key="1">
    <source>
        <dbReference type="EMBL" id="DAF56963.1"/>
    </source>
</evidence>
<organism evidence="1">
    <name type="scientific">Siphoviridae sp. ctiJm4</name>
    <dbReference type="NCBI Taxonomy" id="2827916"/>
    <lineage>
        <taxon>Viruses</taxon>
        <taxon>Duplodnaviria</taxon>
        <taxon>Heunggongvirae</taxon>
        <taxon>Uroviricota</taxon>
        <taxon>Caudoviricetes</taxon>
    </lineage>
</organism>
<sequence>MDSKYYIKISKDDFVAIGWTQLRGAVTTDNGFFVERESPAHKAWLNLPKAKFDNEDI</sequence>
<dbReference type="EMBL" id="BK032724">
    <property type="protein sequence ID" value="DAF56963.1"/>
    <property type="molecule type" value="Genomic_DNA"/>
</dbReference>